<organism evidence="6 7">
    <name type="scientific">Dyella psychrodurans</name>
    <dbReference type="NCBI Taxonomy" id="1927960"/>
    <lineage>
        <taxon>Bacteria</taxon>
        <taxon>Pseudomonadati</taxon>
        <taxon>Pseudomonadota</taxon>
        <taxon>Gammaproteobacteria</taxon>
        <taxon>Lysobacterales</taxon>
        <taxon>Rhodanobacteraceae</taxon>
        <taxon>Dyella</taxon>
    </lineage>
</organism>
<dbReference type="GO" id="GO:0005975">
    <property type="term" value="P:carbohydrate metabolic process"/>
    <property type="evidence" value="ECO:0007669"/>
    <property type="project" value="InterPro"/>
</dbReference>
<evidence type="ECO:0000313" key="6">
    <source>
        <dbReference type="EMBL" id="RDS83469.1"/>
    </source>
</evidence>
<dbReference type="AlphaFoldDB" id="A0A370X4X0"/>
<evidence type="ECO:0000256" key="2">
    <source>
        <dbReference type="ARBA" id="ARBA00022723"/>
    </source>
</evidence>
<dbReference type="GO" id="GO:0019213">
    <property type="term" value="F:deacetylase activity"/>
    <property type="evidence" value="ECO:0007669"/>
    <property type="project" value="TreeGrafter"/>
</dbReference>
<evidence type="ECO:0000256" key="4">
    <source>
        <dbReference type="ARBA" id="ARBA00022842"/>
    </source>
</evidence>
<evidence type="ECO:0000256" key="1">
    <source>
        <dbReference type="ARBA" id="ARBA00001946"/>
    </source>
</evidence>
<keyword evidence="2" id="KW-0479">Metal-binding</keyword>
<dbReference type="Gene3D" id="3.20.20.370">
    <property type="entry name" value="Glycoside hydrolase/deacetylase"/>
    <property type="match status" value="1"/>
</dbReference>
<comment type="caution">
    <text evidence="6">The sequence shown here is derived from an EMBL/GenBank/DDBJ whole genome shotgun (WGS) entry which is preliminary data.</text>
</comment>
<dbReference type="InterPro" id="IPR017836">
    <property type="entry name" value="Hopanoid_biosynth-assoc_HpnK"/>
</dbReference>
<accession>A0A370X4X0</accession>
<dbReference type="PANTHER" id="PTHR31609:SF1">
    <property type="entry name" value="CARBOHYDRATE DEACETYLASE"/>
    <property type="match status" value="1"/>
</dbReference>
<dbReference type="SUPFAM" id="SSF88713">
    <property type="entry name" value="Glycoside hydrolase/deacetylase"/>
    <property type="match status" value="1"/>
</dbReference>
<dbReference type="Pfam" id="PF04794">
    <property type="entry name" value="YdjC"/>
    <property type="match status" value="1"/>
</dbReference>
<dbReference type="EMBL" id="QRBF01000004">
    <property type="protein sequence ID" value="RDS83469.1"/>
    <property type="molecule type" value="Genomic_DNA"/>
</dbReference>
<proteinExistence type="predicted"/>
<reference evidence="6 7" key="1">
    <citation type="submission" date="2018-07" db="EMBL/GenBank/DDBJ databases">
        <title>Dyella monticola sp. nov. and Dyella psychrodurans sp. nov. isolated from monsoon evergreen broad-leaved forest soil of Dinghu Mountain, China.</title>
        <authorList>
            <person name="Gao Z."/>
            <person name="Qiu L."/>
        </authorList>
    </citation>
    <scope>NUCLEOTIDE SEQUENCE [LARGE SCALE GENOMIC DNA]</scope>
    <source>
        <strain evidence="6 7">4MSK11</strain>
    </source>
</reference>
<evidence type="ECO:0000313" key="7">
    <source>
        <dbReference type="Proteomes" id="UP000255334"/>
    </source>
</evidence>
<dbReference type="GO" id="GO:0046872">
    <property type="term" value="F:metal ion binding"/>
    <property type="evidence" value="ECO:0007669"/>
    <property type="project" value="UniProtKB-KW"/>
</dbReference>
<comment type="cofactor">
    <cofactor evidence="1">
        <name>Mg(2+)</name>
        <dbReference type="ChEBI" id="CHEBI:18420"/>
    </cofactor>
</comment>
<dbReference type="OrthoDB" id="9774177at2"/>
<gene>
    <name evidence="6" type="ORF">DWU99_11990</name>
</gene>
<keyword evidence="7" id="KW-1185">Reference proteome</keyword>
<sequence length="266" mass="29278">MVTADDFGLHEAVNDAVERGFREGVLRAASLMVAAPAAADAVARAKRTPGLAVGLHLVLADGRAMLPPSRIPDLVDAQGMFNSDMVRNGFRFFFLPHVRRQLADEIRAQFEAFAATGLRLDHVNAHKHFHLHPTILSLMLTIGREHGLHAIRLPSEPGMGPWLRPWLALMRWRMKNAGIAYNDHVFGLRHSGAMDEAVMLDILQKLPEGLSEVYLHPASHGHITESMVDYRHADELAALLSPRVRDAIAARYLLCDGFSDPAATAA</sequence>
<dbReference type="InterPro" id="IPR006879">
    <property type="entry name" value="YdjC-like"/>
</dbReference>
<dbReference type="NCBIfam" id="TIGR03473">
    <property type="entry name" value="HpnK"/>
    <property type="match status" value="1"/>
</dbReference>
<evidence type="ECO:0000256" key="3">
    <source>
        <dbReference type="ARBA" id="ARBA00022801"/>
    </source>
</evidence>
<evidence type="ECO:0000256" key="5">
    <source>
        <dbReference type="ARBA" id="ARBA00023277"/>
    </source>
</evidence>
<dbReference type="Proteomes" id="UP000255334">
    <property type="component" value="Unassembled WGS sequence"/>
</dbReference>
<dbReference type="GO" id="GO:0016787">
    <property type="term" value="F:hydrolase activity"/>
    <property type="evidence" value="ECO:0007669"/>
    <property type="project" value="UniProtKB-KW"/>
</dbReference>
<dbReference type="PANTHER" id="PTHR31609">
    <property type="entry name" value="YDJC DEACETYLASE FAMILY MEMBER"/>
    <property type="match status" value="1"/>
</dbReference>
<protein>
    <submittedName>
        <fullName evidence="6">ChbG/HpnK family deacetylase</fullName>
    </submittedName>
</protein>
<dbReference type="InterPro" id="IPR011330">
    <property type="entry name" value="Glyco_hydro/deAcase_b/a-brl"/>
</dbReference>
<keyword evidence="3" id="KW-0378">Hydrolase</keyword>
<keyword evidence="5" id="KW-0119">Carbohydrate metabolism</keyword>
<name>A0A370X4X0_9GAMM</name>
<keyword evidence="4" id="KW-0460">Magnesium</keyword>